<accession>A0A6C0IRL6</accession>
<dbReference type="AlphaFoldDB" id="A0A6C0IRL6"/>
<organism evidence="1">
    <name type="scientific">viral metagenome</name>
    <dbReference type="NCBI Taxonomy" id="1070528"/>
    <lineage>
        <taxon>unclassified sequences</taxon>
        <taxon>metagenomes</taxon>
        <taxon>organismal metagenomes</taxon>
    </lineage>
</organism>
<proteinExistence type="predicted"/>
<sequence>MNTKSIHSKLIAYMKWYMLFYLQMCSYQFCNTTQTYKNTKKRKKLQLYKL</sequence>
<dbReference type="EMBL" id="MN740244">
    <property type="protein sequence ID" value="QHT95662.1"/>
    <property type="molecule type" value="Genomic_DNA"/>
</dbReference>
<protein>
    <submittedName>
        <fullName evidence="1">Uncharacterized protein</fullName>
    </submittedName>
</protein>
<name>A0A6C0IRL6_9ZZZZ</name>
<evidence type="ECO:0000313" key="1">
    <source>
        <dbReference type="EMBL" id="QHT95662.1"/>
    </source>
</evidence>
<reference evidence="1" key="1">
    <citation type="journal article" date="2020" name="Nature">
        <title>Giant virus diversity and host interactions through global metagenomics.</title>
        <authorList>
            <person name="Schulz F."/>
            <person name="Roux S."/>
            <person name="Paez-Espino D."/>
            <person name="Jungbluth S."/>
            <person name="Walsh D.A."/>
            <person name="Denef V.J."/>
            <person name="McMahon K.D."/>
            <person name="Konstantinidis K.T."/>
            <person name="Eloe-Fadrosh E.A."/>
            <person name="Kyrpides N.C."/>
            <person name="Woyke T."/>
        </authorList>
    </citation>
    <scope>NUCLEOTIDE SEQUENCE</scope>
    <source>
        <strain evidence="1">GVMAG-M-3300024261-8</strain>
    </source>
</reference>